<evidence type="ECO:0000313" key="8">
    <source>
        <dbReference type="EMBL" id="MDQ0494387.1"/>
    </source>
</evidence>
<evidence type="ECO:0000256" key="1">
    <source>
        <dbReference type="ARBA" id="ARBA00001966"/>
    </source>
</evidence>
<dbReference type="Proteomes" id="UP001242811">
    <property type="component" value="Unassembled WGS sequence"/>
</dbReference>
<dbReference type="CDD" id="cd01335">
    <property type="entry name" value="Radical_SAM"/>
    <property type="match status" value="1"/>
</dbReference>
<reference evidence="8 9" key="1">
    <citation type="submission" date="2023-07" db="EMBL/GenBank/DDBJ databases">
        <title>Genomic Encyclopedia of Type Strains, Phase IV (KMG-IV): sequencing the most valuable type-strain genomes for metagenomic binning, comparative biology and taxonomic classification.</title>
        <authorList>
            <person name="Goeker M."/>
        </authorList>
    </citation>
    <scope>NUCLEOTIDE SEQUENCE [LARGE SCALE GENOMIC DNA]</scope>
    <source>
        <strain evidence="8 9">DSM 14914</strain>
    </source>
</reference>
<keyword evidence="9" id="KW-1185">Reference proteome</keyword>
<feature type="domain" description="Radical SAM core" evidence="7">
    <location>
        <begin position="21"/>
        <end position="134"/>
    </location>
</feature>
<evidence type="ECO:0000256" key="4">
    <source>
        <dbReference type="ARBA" id="ARBA00022723"/>
    </source>
</evidence>
<sequence length="321" mass="36502">MTSKSGKSSFSQKIQNEILTFIEESIKKLNIKRIVVNWTGGEPLLEFKKITILMERINLIADENKINVAHFMVSNGYLLTVERAKILSELGVQRIQITIDGSKASHDQRRILANKEGTFDKIMKNIEHSCDFIHIMLRTNVDLNNIQSMDEYMEYMGGQIFKKKVSIYFSATTEYSAGGCVSNSSCYANKDFSKVILKLYEKALEKNLNISYYPQYEPVACAAIAANSIVIQPDGDIQKCWNTVGNNEYLVGHISGSFSMDQLNSNRWLDYSPYKFEKCRSCNVLPLCGGGCAQQAFESEEKQPVCREFKYNLEEMLESNL</sequence>
<name>A0ABU0KY65_9BACL</name>
<keyword evidence="6" id="KW-0411">Iron-sulfur</keyword>
<dbReference type="SUPFAM" id="SSF102114">
    <property type="entry name" value="Radical SAM enzymes"/>
    <property type="match status" value="1"/>
</dbReference>
<keyword evidence="3" id="KW-0949">S-adenosyl-L-methionine</keyword>
<comment type="cofactor">
    <cofactor evidence="1">
        <name>[4Fe-4S] cluster</name>
        <dbReference type="ChEBI" id="CHEBI:49883"/>
    </cofactor>
</comment>
<evidence type="ECO:0000256" key="3">
    <source>
        <dbReference type="ARBA" id="ARBA00022691"/>
    </source>
</evidence>
<accession>A0ABU0KY65</accession>
<dbReference type="InterPro" id="IPR013785">
    <property type="entry name" value="Aldolase_TIM"/>
</dbReference>
<protein>
    <recommendedName>
        <fullName evidence="7">Radical SAM core domain-containing protein</fullName>
    </recommendedName>
</protein>
<comment type="caution">
    <text evidence="8">The sequence shown here is derived from an EMBL/GenBank/DDBJ whole genome shotgun (WGS) entry which is preliminary data.</text>
</comment>
<dbReference type="Pfam" id="PF04055">
    <property type="entry name" value="Radical_SAM"/>
    <property type="match status" value="1"/>
</dbReference>
<proteinExistence type="predicted"/>
<dbReference type="Gene3D" id="3.20.20.70">
    <property type="entry name" value="Aldolase class I"/>
    <property type="match status" value="1"/>
</dbReference>
<evidence type="ECO:0000256" key="6">
    <source>
        <dbReference type="ARBA" id="ARBA00023014"/>
    </source>
</evidence>
<dbReference type="InterPro" id="IPR007197">
    <property type="entry name" value="rSAM"/>
</dbReference>
<evidence type="ECO:0000256" key="2">
    <source>
        <dbReference type="ARBA" id="ARBA00022485"/>
    </source>
</evidence>
<dbReference type="InterPro" id="IPR058240">
    <property type="entry name" value="rSAM_sf"/>
</dbReference>
<evidence type="ECO:0000256" key="5">
    <source>
        <dbReference type="ARBA" id="ARBA00023004"/>
    </source>
</evidence>
<organism evidence="8 9">
    <name type="scientific">Paenibacillus brasilensis</name>
    <dbReference type="NCBI Taxonomy" id="128574"/>
    <lineage>
        <taxon>Bacteria</taxon>
        <taxon>Bacillati</taxon>
        <taxon>Bacillota</taxon>
        <taxon>Bacilli</taxon>
        <taxon>Bacillales</taxon>
        <taxon>Paenibacillaceae</taxon>
        <taxon>Paenibacillus</taxon>
    </lineage>
</organism>
<dbReference type="NCBIfam" id="TIGR04085">
    <property type="entry name" value="rSAM_more_4Fe4S"/>
    <property type="match status" value="1"/>
</dbReference>
<gene>
    <name evidence="8" type="ORF">QOZ95_002550</name>
</gene>
<keyword evidence="2" id="KW-0004">4Fe-4S</keyword>
<evidence type="ECO:0000313" key="9">
    <source>
        <dbReference type="Proteomes" id="UP001242811"/>
    </source>
</evidence>
<dbReference type="InterPro" id="IPR023885">
    <property type="entry name" value="4Fe4S-binding_SPASM_dom"/>
</dbReference>
<dbReference type="EMBL" id="JAUSWA010000013">
    <property type="protein sequence ID" value="MDQ0494387.1"/>
    <property type="molecule type" value="Genomic_DNA"/>
</dbReference>
<evidence type="ECO:0000259" key="7">
    <source>
        <dbReference type="Pfam" id="PF04055"/>
    </source>
</evidence>
<dbReference type="PANTHER" id="PTHR43787:SF3">
    <property type="entry name" value="ARYLSULFATASE REGULATORY PROTEIN"/>
    <property type="match status" value="1"/>
</dbReference>
<dbReference type="PANTHER" id="PTHR43787">
    <property type="entry name" value="FEMO COFACTOR BIOSYNTHESIS PROTEIN NIFB-RELATED"/>
    <property type="match status" value="1"/>
</dbReference>
<keyword evidence="5" id="KW-0408">Iron</keyword>
<keyword evidence="4" id="KW-0479">Metal-binding</keyword>